<dbReference type="EMBL" id="JH597773">
    <property type="protein sequence ID" value="EHQ05562.1"/>
    <property type="molecule type" value="Genomic_DNA"/>
</dbReference>
<evidence type="ECO:0000256" key="1">
    <source>
        <dbReference type="ARBA" id="ARBA00001974"/>
    </source>
</evidence>
<evidence type="ECO:0000313" key="6">
    <source>
        <dbReference type="EMBL" id="EHQ05562.1"/>
    </source>
</evidence>
<evidence type="ECO:0000256" key="5">
    <source>
        <dbReference type="ARBA" id="ARBA00023002"/>
    </source>
</evidence>
<dbReference type="GO" id="GO:0016491">
    <property type="term" value="F:oxidoreductase activity"/>
    <property type="evidence" value="ECO:0007669"/>
    <property type="project" value="UniProtKB-KW"/>
</dbReference>
<keyword evidence="5" id="KW-0560">Oxidoreductase</keyword>
<keyword evidence="4" id="KW-0274">FAD</keyword>
<protein>
    <submittedName>
        <fullName evidence="6">Glucose-methanol-choline oxidoreductase</fullName>
    </submittedName>
</protein>
<comment type="cofactor">
    <cofactor evidence="1">
        <name>FAD</name>
        <dbReference type="ChEBI" id="CHEBI:57692"/>
    </cofactor>
</comment>
<dbReference type="InterPro" id="IPR052542">
    <property type="entry name" value="Cholesterol_Oxidase"/>
</dbReference>
<dbReference type="HOGENOM" id="CLU_1271002_0_0_12"/>
<dbReference type="Proteomes" id="UP000005737">
    <property type="component" value="Unassembled WGS sequence"/>
</dbReference>
<comment type="similarity">
    <text evidence="2">Belongs to the GMC oxidoreductase family.</text>
</comment>
<organism evidence="6 7">
    <name type="scientific">Leptonema illini DSM 21528</name>
    <dbReference type="NCBI Taxonomy" id="929563"/>
    <lineage>
        <taxon>Bacteria</taxon>
        <taxon>Pseudomonadati</taxon>
        <taxon>Spirochaetota</taxon>
        <taxon>Spirochaetia</taxon>
        <taxon>Leptospirales</taxon>
        <taxon>Leptospiraceae</taxon>
        <taxon>Leptonema</taxon>
    </lineage>
</organism>
<accession>H2CEH6</accession>
<evidence type="ECO:0000256" key="2">
    <source>
        <dbReference type="ARBA" id="ARBA00010790"/>
    </source>
</evidence>
<dbReference type="PANTHER" id="PTHR47470:SF1">
    <property type="entry name" value="FAD-DEPENDENT OXIDOREDUCTASE 2 FAD BINDING DOMAIN-CONTAINING PROTEIN"/>
    <property type="match status" value="1"/>
</dbReference>
<proteinExistence type="inferred from homology"/>
<gene>
    <name evidence="6" type="ORF">Lepil_0861</name>
</gene>
<evidence type="ECO:0000313" key="7">
    <source>
        <dbReference type="Proteomes" id="UP000005737"/>
    </source>
</evidence>
<evidence type="ECO:0000256" key="4">
    <source>
        <dbReference type="ARBA" id="ARBA00022827"/>
    </source>
</evidence>
<keyword evidence="3" id="KW-0285">Flavoprotein</keyword>
<evidence type="ECO:0000256" key="3">
    <source>
        <dbReference type="ARBA" id="ARBA00022630"/>
    </source>
</evidence>
<dbReference type="AlphaFoldDB" id="H2CEH6"/>
<reference evidence="6 7" key="1">
    <citation type="submission" date="2011-10" db="EMBL/GenBank/DDBJ databases">
        <title>The Improved High-Quality Draft genome of Leptonema illini DSM 21528.</title>
        <authorList>
            <consortium name="US DOE Joint Genome Institute (JGI-PGF)"/>
            <person name="Lucas S."/>
            <person name="Copeland A."/>
            <person name="Lapidus A."/>
            <person name="Glavina del Rio T."/>
            <person name="Dalin E."/>
            <person name="Tice H."/>
            <person name="Bruce D."/>
            <person name="Goodwin L."/>
            <person name="Pitluck S."/>
            <person name="Peters L."/>
            <person name="Mikhailova N."/>
            <person name="Held B."/>
            <person name="Kyrpides N."/>
            <person name="Mavromatis K."/>
            <person name="Ivanova N."/>
            <person name="Markowitz V."/>
            <person name="Cheng J.-F."/>
            <person name="Hugenholtz P."/>
            <person name="Woyke T."/>
            <person name="Wu D."/>
            <person name="Gronow S."/>
            <person name="Wellnitz S."/>
            <person name="Brambilla E.-M."/>
            <person name="Klenk H.-P."/>
            <person name="Eisen J.A."/>
        </authorList>
    </citation>
    <scope>NUCLEOTIDE SEQUENCE [LARGE SCALE GENOMIC DNA]</scope>
    <source>
        <strain evidence="6 7">DSM 21528</strain>
    </source>
</reference>
<dbReference type="PANTHER" id="PTHR47470">
    <property type="entry name" value="CHOLESTEROL OXIDASE"/>
    <property type="match status" value="1"/>
</dbReference>
<keyword evidence="7" id="KW-1185">Reference proteome</keyword>
<name>H2CEH6_9LEPT</name>
<sequence>MSAQPNPMEQKQTAPTLHFTEEMKGAVTSISAEQDGVDYVRSYETGKRQDTSLMFHVTIHVADPHRLRTDSATPATLDGWIQSPLFGERCPIHDASFQLFVPVSAYHHEMRYRIVFADSSERLHTLIGYKTIRPGSVLRIWADTTTLYTRVYSGALRDWPSDSEEARFAGILHIGLFDFMKQMTTLKTTPRSFAAIKDFFYVFARMLMRTYVFPHKG</sequence>
<dbReference type="STRING" id="183.GCA_002009735_00976"/>